<feature type="region of interest" description="Disordered" evidence="6">
    <location>
        <begin position="1"/>
        <end position="20"/>
    </location>
</feature>
<dbReference type="Gene3D" id="1.10.8.60">
    <property type="match status" value="1"/>
</dbReference>
<dbReference type="PANTHER" id="PTHR32071:SF119">
    <property type="entry name" value="SIGMA L-DEPENDENT TRANSCRIPTIONAL REGULATOR YPLP-RELATED"/>
    <property type="match status" value="1"/>
</dbReference>
<dbReference type="InterPro" id="IPR058031">
    <property type="entry name" value="AAA_lid_NorR"/>
</dbReference>
<keyword evidence="1" id="KW-0547">Nucleotide-binding</keyword>
<evidence type="ECO:0000256" key="4">
    <source>
        <dbReference type="ARBA" id="ARBA00023125"/>
    </source>
</evidence>
<dbReference type="InterPro" id="IPR027417">
    <property type="entry name" value="P-loop_NTPase"/>
</dbReference>
<dbReference type="Proteomes" id="UP000824091">
    <property type="component" value="Unassembled WGS sequence"/>
</dbReference>
<keyword evidence="2" id="KW-0067">ATP-binding</keyword>
<dbReference type="CDD" id="cd00009">
    <property type="entry name" value="AAA"/>
    <property type="match status" value="1"/>
</dbReference>
<sequence length="693" mass="77553">MKDFGSERVTEPPGTIPSMAWKLDNSREIGDKEMRVGLRAIKLEWNNFNQICSSCHYTESKIKARIEEITAKRGKLQNPYTQSSGVLYGVVDEVGTLWEGEDFKEGDSVISLTSTAGLPVHIDAVDEIDYDYGIIWCRGYAVLFESAKLALMPDDVMTGPFMCAIDAEGSLVDVRNALVDRKPQNIAIMGSNLVDIMLYAQMVRLSEAVTGVTARVIAIVEKDTLSYLSEKEFLKTFSGLIDGVYFADMTKPVDAALRIYRQEGLRHLDAVINLEDIRGAESIGALIVRDTGFLFHAGVKGNYFQSLIAADCLGKEIASFALDGYSRDACPLATEVTRKSEKNFKALNGLMSSKPARKMIKHAGMNQNRAGAARRIEDFVFASPVMADVVDMALNVARYDCNVIIQGETGAGKEKVLDLIHQNSSRKGKPCVKINCATIQENLAESEFFGYEKGAFTGAQASGKQGYFELANNGILFLDEIGSLPLSMQSKLLRALQENAFYRVGGTEQKTVNVRVICANNIPLKKLVDEGKFREDLYYRLNICLIEVPPLRKRPEDIACLAETFMRKYSHKYGIEKTFSQEAEDALCRYHWPGNVRELENTVHRLYITAGSSVIEGEEVDDLLNDSFYDDLMIDLKKDLRGMEAIDFNYIMEEQERKLISYALKREKTTRKAADFLNIPQATLARKKIKYDL</sequence>
<protein>
    <submittedName>
        <fullName evidence="8">Sigma 54-interacting transcriptional regulator</fullName>
    </submittedName>
</protein>
<dbReference type="GO" id="GO:0006355">
    <property type="term" value="P:regulation of DNA-templated transcription"/>
    <property type="evidence" value="ECO:0007669"/>
    <property type="project" value="InterPro"/>
</dbReference>
<proteinExistence type="predicted"/>
<dbReference type="EMBL" id="DVMO01000105">
    <property type="protein sequence ID" value="HIU28147.1"/>
    <property type="molecule type" value="Genomic_DNA"/>
</dbReference>
<organism evidence="8 9">
    <name type="scientific">Candidatus Fimisoma avicola</name>
    <dbReference type="NCBI Taxonomy" id="2840826"/>
    <lineage>
        <taxon>Bacteria</taxon>
        <taxon>Bacillati</taxon>
        <taxon>Bacillota</taxon>
        <taxon>Clostridia</taxon>
        <taxon>Eubacteriales</taxon>
        <taxon>Candidatus Fimisoma</taxon>
    </lineage>
</organism>
<dbReference type="InterPro" id="IPR002078">
    <property type="entry name" value="Sigma_54_int"/>
</dbReference>
<dbReference type="PANTHER" id="PTHR32071">
    <property type="entry name" value="TRANSCRIPTIONAL REGULATORY PROTEIN"/>
    <property type="match status" value="1"/>
</dbReference>
<dbReference type="PROSITE" id="PS00688">
    <property type="entry name" value="SIGMA54_INTERACT_3"/>
    <property type="match status" value="1"/>
</dbReference>
<evidence type="ECO:0000313" key="8">
    <source>
        <dbReference type="EMBL" id="HIU28147.1"/>
    </source>
</evidence>
<dbReference type="SUPFAM" id="SSF46689">
    <property type="entry name" value="Homeodomain-like"/>
    <property type="match status" value="1"/>
</dbReference>
<accession>A0A9D1L9E8</accession>
<gene>
    <name evidence="8" type="ORF">IAD16_07210</name>
</gene>
<evidence type="ECO:0000256" key="6">
    <source>
        <dbReference type="SAM" id="MobiDB-lite"/>
    </source>
</evidence>
<reference evidence="8" key="2">
    <citation type="journal article" date="2021" name="PeerJ">
        <title>Extensive microbial diversity within the chicken gut microbiome revealed by metagenomics and culture.</title>
        <authorList>
            <person name="Gilroy R."/>
            <person name="Ravi A."/>
            <person name="Getino M."/>
            <person name="Pursley I."/>
            <person name="Horton D.L."/>
            <person name="Alikhan N.F."/>
            <person name="Baker D."/>
            <person name="Gharbi K."/>
            <person name="Hall N."/>
            <person name="Watson M."/>
            <person name="Adriaenssens E.M."/>
            <person name="Foster-Nyarko E."/>
            <person name="Jarju S."/>
            <person name="Secka A."/>
            <person name="Antonio M."/>
            <person name="Oren A."/>
            <person name="Chaudhuri R.R."/>
            <person name="La Ragione R."/>
            <person name="Hildebrand F."/>
            <person name="Pallen M.J."/>
        </authorList>
    </citation>
    <scope>NUCLEOTIDE SEQUENCE</scope>
    <source>
        <strain evidence="8">11300</strain>
    </source>
</reference>
<dbReference type="SMART" id="SM00382">
    <property type="entry name" value="AAA"/>
    <property type="match status" value="1"/>
</dbReference>
<dbReference type="PROSITE" id="PS50045">
    <property type="entry name" value="SIGMA54_INTERACT_4"/>
    <property type="match status" value="1"/>
</dbReference>
<dbReference type="Pfam" id="PF26370">
    <property type="entry name" value="KDD_N"/>
    <property type="match status" value="1"/>
</dbReference>
<comment type="caution">
    <text evidence="8">The sequence shown here is derived from an EMBL/GenBank/DDBJ whole genome shotgun (WGS) entry which is preliminary data.</text>
</comment>
<dbReference type="InterPro" id="IPR025662">
    <property type="entry name" value="Sigma_54_int_dom_ATP-bd_1"/>
</dbReference>
<dbReference type="InterPro" id="IPR003593">
    <property type="entry name" value="AAA+_ATPase"/>
</dbReference>
<dbReference type="InterPro" id="IPR009057">
    <property type="entry name" value="Homeodomain-like_sf"/>
</dbReference>
<name>A0A9D1L9E8_9FIRM</name>
<keyword evidence="4" id="KW-0238">DNA-binding</keyword>
<feature type="compositionally biased region" description="Basic and acidic residues" evidence="6">
    <location>
        <begin position="1"/>
        <end position="10"/>
    </location>
</feature>
<evidence type="ECO:0000256" key="2">
    <source>
        <dbReference type="ARBA" id="ARBA00022840"/>
    </source>
</evidence>
<dbReference type="SUPFAM" id="SSF52540">
    <property type="entry name" value="P-loop containing nucleoside triphosphate hydrolases"/>
    <property type="match status" value="1"/>
</dbReference>
<dbReference type="InterPro" id="IPR025944">
    <property type="entry name" value="Sigma_54_int_dom_CS"/>
</dbReference>
<dbReference type="FunFam" id="3.40.50.300:FF:000006">
    <property type="entry name" value="DNA-binding transcriptional regulator NtrC"/>
    <property type="match status" value="1"/>
</dbReference>
<dbReference type="AlphaFoldDB" id="A0A9D1L9E8"/>
<evidence type="ECO:0000259" key="7">
    <source>
        <dbReference type="PROSITE" id="PS50045"/>
    </source>
</evidence>
<dbReference type="PROSITE" id="PS00676">
    <property type="entry name" value="SIGMA54_INTERACT_2"/>
    <property type="match status" value="1"/>
</dbReference>
<evidence type="ECO:0000256" key="3">
    <source>
        <dbReference type="ARBA" id="ARBA00023015"/>
    </source>
</evidence>
<dbReference type="Pfam" id="PF00158">
    <property type="entry name" value="Sigma54_activat"/>
    <property type="match status" value="1"/>
</dbReference>
<dbReference type="InterPro" id="IPR058932">
    <property type="entry name" value="KDD_N"/>
</dbReference>
<dbReference type="PROSITE" id="PS00675">
    <property type="entry name" value="SIGMA54_INTERACT_1"/>
    <property type="match status" value="1"/>
</dbReference>
<dbReference type="Gene3D" id="1.10.10.60">
    <property type="entry name" value="Homeodomain-like"/>
    <property type="match status" value="1"/>
</dbReference>
<reference evidence="8" key="1">
    <citation type="submission" date="2020-10" db="EMBL/GenBank/DDBJ databases">
        <authorList>
            <person name="Gilroy R."/>
        </authorList>
    </citation>
    <scope>NUCLEOTIDE SEQUENCE</scope>
    <source>
        <strain evidence="8">11300</strain>
    </source>
</reference>
<evidence type="ECO:0000256" key="5">
    <source>
        <dbReference type="ARBA" id="ARBA00023163"/>
    </source>
</evidence>
<keyword evidence="3" id="KW-0805">Transcription regulation</keyword>
<dbReference type="Gene3D" id="3.40.50.300">
    <property type="entry name" value="P-loop containing nucleotide triphosphate hydrolases"/>
    <property type="match status" value="1"/>
</dbReference>
<evidence type="ECO:0000313" key="9">
    <source>
        <dbReference type="Proteomes" id="UP000824091"/>
    </source>
</evidence>
<dbReference type="Pfam" id="PF25601">
    <property type="entry name" value="AAA_lid_14"/>
    <property type="match status" value="1"/>
</dbReference>
<evidence type="ECO:0000256" key="1">
    <source>
        <dbReference type="ARBA" id="ARBA00022741"/>
    </source>
</evidence>
<dbReference type="GO" id="GO:0003677">
    <property type="term" value="F:DNA binding"/>
    <property type="evidence" value="ECO:0007669"/>
    <property type="project" value="UniProtKB-KW"/>
</dbReference>
<keyword evidence="5" id="KW-0804">Transcription</keyword>
<feature type="domain" description="Sigma-54 factor interaction" evidence="7">
    <location>
        <begin position="379"/>
        <end position="608"/>
    </location>
</feature>
<dbReference type="GO" id="GO:0005524">
    <property type="term" value="F:ATP binding"/>
    <property type="evidence" value="ECO:0007669"/>
    <property type="project" value="UniProtKB-KW"/>
</dbReference>
<dbReference type="InterPro" id="IPR025943">
    <property type="entry name" value="Sigma_54_int_dom_ATP-bd_2"/>
</dbReference>